<dbReference type="CDD" id="cd07043">
    <property type="entry name" value="STAS_anti-anti-sigma_factors"/>
    <property type="match status" value="1"/>
</dbReference>
<sequence>MTHTDGAARPDRLSITTDTVDDVRVVAARGEIDYSNRDRFAQALLPPGTTAPPRTVLDLTGVTFMDSTGLNALIAAHLAATRTEGWLRLVCPQGPVLRVIQLVGVDAAVGCHPTLHHALRA</sequence>
<evidence type="ECO:0000259" key="3">
    <source>
        <dbReference type="PROSITE" id="PS50801"/>
    </source>
</evidence>
<dbReference type="NCBIfam" id="TIGR00377">
    <property type="entry name" value="ant_ant_sig"/>
    <property type="match status" value="1"/>
</dbReference>
<dbReference type="PANTHER" id="PTHR33495:SF2">
    <property type="entry name" value="ANTI-SIGMA FACTOR ANTAGONIST TM_1081-RELATED"/>
    <property type="match status" value="1"/>
</dbReference>
<feature type="domain" description="STAS" evidence="3">
    <location>
        <begin position="13"/>
        <end position="121"/>
    </location>
</feature>
<evidence type="ECO:0000256" key="1">
    <source>
        <dbReference type="ARBA" id="ARBA00009013"/>
    </source>
</evidence>
<dbReference type="InterPro" id="IPR003658">
    <property type="entry name" value="Anti-sigma_ant"/>
</dbReference>
<name>A0A918KGJ8_9ACTN</name>
<reference evidence="4" key="2">
    <citation type="submission" date="2020-09" db="EMBL/GenBank/DDBJ databases">
        <authorList>
            <person name="Sun Q."/>
            <person name="Ohkuma M."/>
        </authorList>
    </citation>
    <scope>NUCLEOTIDE SEQUENCE</scope>
    <source>
        <strain evidence="4">JCM 4790</strain>
    </source>
</reference>
<dbReference type="Proteomes" id="UP000619244">
    <property type="component" value="Unassembled WGS sequence"/>
</dbReference>
<gene>
    <name evidence="4" type="primary">rsbV</name>
    <name evidence="4" type="ORF">GCM10010358_13180</name>
</gene>
<comment type="similarity">
    <text evidence="1 2">Belongs to the anti-sigma-factor antagonist family.</text>
</comment>
<keyword evidence="5" id="KW-1185">Reference proteome</keyword>
<reference evidence="4" key="1">
    <citation type="journal article" date="2014" name="Int. J. Syst. Evol. Microbiol.">
        <title>Complete genome sequence of Corynebacterium casei LMG S-19264T (=DSM 44701T), isolated from a smear-ripened cheese.</title>
        <authorList>
            <consortium name="US DOE Joint Genome Institute (JGI-PGF)"/>
            <person name="Walter F."/>
            <person name="Albersmeier A."/>
            <person name="Kalinowski J."/>
            <person name="Ruckert C."/>
        </authorList>
    </citation>
    <scope>NUCLEOTIDE SEQUENCE</scope>
    <source>
        <strain evidence="4">JCM 4790</strain>
    </source>
</reference>
<evidence type="ECO:0000313" key="4">
    <source>
        <dbReference type="EMBL" id="GGX60030.1"/>
    </source>
</evidence>
<dbReference type="PROSITE" id="PS50801">
    <property type="entry name" value="STAS"/>
    <property type="match status" value="1"/>
</dbReference>
<dbReference type="InterPro" id="IPR036513">
    <property type="entry name" value="STAS_dom_sf"/>
</dbReference>
<protein>
    <recommendedName>
        <fullName evidence="2">Anti-sigma factor antagonist</fullName>
    </recommendedName>
</protein>
<dbReference type="Gene3D" id="3.30.750.24">
    <property type="entry name" value="STAS domain"/>
    <property type="match status" value="1"/>
</dbReference>
<evidence type="ECO:0000313" key="5">
    <source>
        <dbReference type="Proteomes" id="UP000619244"/>
    </source>
</evidence>
<dbReference type="PANTHER" id="PTHR33495">
    <property type="entry name" value="ANTI-SIGMA FACTOR ANTAGONIST TM_1081-RELATED-RELATED"/>
    <property type="match status" value="1"/>
</dbReference>
<dbReference type="InterPro" id="IPR002645">
    <property type="entry name" value="STAS_dom"/>
</dbReference>
<dbReference type="GO" id="GO:0043856">
    <property type="term" value="F:anti-sigma factor antagonist activity"/>
    <property type="evidence" value="ECO:0007669"/>
    <property type="project" value="InterPro"/>
</dbReference>
<proteinExistence type="inferred from homology"/>
<dbReference type="RefSeq" id="WP_190189201.1">
    <property type="nucleotide sequence ID" value="NZ_BMVU01000003.1"/>
</dbReference>
<accession>A0A918KGJ8</accession>
<comment type="caution">
    <text evidence="4">The sequence shown here is derived from an EMBL/GenBank/DDBJ whole genome shotgun (WGS) entry which is preliminary data.</text>
</comment>
<dbReference type="EMBL" id="BMVU01000003">
    <property type="protein sequence ID" value="GGX60030.1"/>
    <property type="molecule type" value="Genomic_DNA"/>
</dbReference>
<dbReference type="Pfam" id="PF01740">
    <property type="entry name" value="STAS"/>
    <property type="match status" value="1"/>
</dbReference>
<dbReference type="AlphaFoldDB" id="A0A918KGJ8"/>
<dbReference type="SUPFAM" id="SSF52091">
    <property type="entry name" value="SpoIIaa-like"/>
    <property type="match status" value="1"/>
</dbReference>
<evidence type="ECO:0000256" key="2">
    <source>
        <dbReference type="RuleBase" id="RU003749"/>
    </source>
</evidence>
<organism evidence="4 5">
    <name type="scientific">Streptomyces minutiscleroticus</name>
    <dbReference type="NCBI Taxonomy" id="68238"/>
    <lineage>
        <taxon>Bacteria</taxon>
        <taxon>Bacillati</taxon>
        <taxon>Actinomycetota</taxon>
        <taxon>Actinomycetes</taxon>
        <taxon>Kitasatosporales</taxon>
        <taxon>Streptomycetaceae</taxon>
        <taxon>Streptomyces</taxon>
    </lineage>
</organism>